<organism evidence="2 3">
    <name type="scientific">Lentinula raphanica</name>
    <dbReference type="NCBI Taxonomy" id="153919"/>
    <lineage>
        <taxon>Eukaryota</taxon>
        <taxon>Fungi</taxon>
        <taxon>Dikarya</taxon>
        <taxon>Basidiomycota</taxon>
        <taxon>Agaricomycotina</taxon>
        <taxon>Agaricomycetes</taxon>
        <taxon>Agaricomycetidae</taxon>
        <taxon>Agaricales</taxon>
        <taxon>Marasmiineae</taxon>
        <taxon>Omphalotaceae</taxon>
        <taxon>Lentinula</taxon>
    </lineage>
</organism>
<protein>
    <submittedName>
        <fullName evidence="2">Uncharacterized protein</fullName>
    </submittedName>
</protein>
<accession>A0AA38PEZ0</accession>
<feature type="signal peptide" evidence="1">
    <location>
        <begin position="1"/>
        <end position="16"/>
    </location>
</feature>
<proteinExistence type="predicted"/>
<evidence type="ECO:0000256" key="1">
    <source>
        <dbReference type="SAM" id="SignalP"/>
    </source>
</evidence>
<sequence length="261" mass="29306">MNIVYLVLALVSATFAVPIMNNIPQPLSSEVMVEPRVNIPAALIVTSVLAETAYIAGRLVQEKVRGDELDLRVLCSKEFRTFGRKAQELDNLTPSHFTYHGAESNDDTIVPIRFILPRGETRVKHDTKTAPEATKKILSRHLKSVELIELEGGQLSANEVFGVAIDSGIKIASKRRVVQCPCHLWLRVWETSGNVYAVFISHANPGESEHPPWLLGDICRPDLDYTDFGLMRGLQDKIQPGWDGQRPERLEIYDHNHPHND</sequence>
<reference evidence="2" key="1">
    <citation type="submission" date="2022-08" db="EMBL/GenBank/DDBJ databases">
        <authorList>
            <consortium name="DOE Joint Genome Institute"/>
            <person name="Min B."/>
            <person name="Riley R."/>
            <person name="Sierra-Patev S."/>
            <person name="Naranjo-Ortiz M."/>
            <person name="Looney B."/>
            <person name="Konkel Z."/>
            <person name="Slot J.C."/>
            <person name="Sakamoto Y."/>
            <person name="Steenwyk J.L."/>
            <person name="Rokas A."/>
            <person name="Carro J."/>
            <person name="Camarero S."/>
            <person name="Ferreira P."/>
            <person name="Molpeceres G."/>
            <person name="Ruiz-Duenas F.J."/>
            <person name="Serrano A."/>
            <person name="Henrissat B."/>
            <person name="Drula E."/>
            <person name="Hughes K.W."/>
            <person name="Mata J.L."/>
            <person name="Ishikawa N.K."/>
            <person name="Vargas-Isla R."/>
            <person name="Ushijima S."/>
            <person name="Smith C.A."/>
            <person name="Ahrendt S."/>
            <person name="Andreopoulos W."/>
            <person name="He G."/>
            <person name="Labutti K."/>
            <person name="Lipzen A."/>
            <person name="Ng V."/>
            <person name="Sandor L."/>
            <person name="Barry K."/>
            <person name="Martinez A.T."/>
            <person name="Xiao Y."/>
            <person name="Gibbons J.G."/>
            <person name="Terashima K."/>
            <person name="Hibbett D.S."/>
            <person name="Grigoriev I.V."/>
        </authorList>
    </citation>
    <scope>NUCLEOTIDE SEQUENCE</scope>
    <source>
        <strain evidence="2">TFB9207</strain>
    </source>
</reference>
<dbReference type="AlphaFoldDB" id="A0AA38PEZ0"/>
<feature type="chain" id="PRO_5041282777" evidence="1">
    <location>
        <begin position="17"/>
        <end position="261"/>
    </location>
</feature>
<keyword evidence="3" id="KW-1185">Reference proteome</keyword>
<comment type="caution">
    <text evidence="2">The sequence shown here is derived from an EMBL/GenBank/DDBJ whole genome shotgun (WGS) entry which is preliminary data.</text>
</comment>
<dbReference type="EMBL" id="MU806031">
    <property type="protein sequence ID" value="KAJ3841700.1"/>
    <property type="molecule type" value="Genomic_DNA"/>
</dbReference>
<evidence type="ECO:0000313" key="3">
    <source>
        <dbReference type="Proteomes" id="UP001163846"/>
    </source>
</evidence>
<name>A0AA38PEZ0_9AGAR</name>
<keyword evidence="1" id="KW-0732">Signal</keyword>
<gene>
    <name evidence="2" type="ORF">F5878DRAFT_451186</name>
</gene>
<dbReference type="Proteomes" id="UP001163846">
    <property type="component" value="Unassembled WGS sequence"/>
</dbReference>
<evidence type="ECO:0000313" key="2">
    <source>
        <dbReference type="EMBL" id="KAJ3841700.1"/>
    </source>
</evidence>